<dbReference type="GO" id="GO:0005829">
    <property type="term" value="C:cytosol"/>
    <property type="evidence" value="ECO:0007669"/>
    <property type="project" value="EnsemblFungi"/>
</dbReference>
<evidence type="ECO:0000256" key="1">
    <source>
        <dbReference type="ARBA" id="ARBA00009059"/>
    </source>
</evidence>
<keyword evidence="2" id="KW-0489">Methyltransferase</keyword>
<comment type="catalytic activity">
    <reaction evidence="9">
        <text>N-terminal L-prolyl-L-prolyl-L-lysyl-[protein] + 2 S-adenosyl-L-methionine = N-terminal N,N-dimethyl-L-prolyl-L-prolyl-L-lysyl-[protein] + 2 S-adenosyl-L-homocysteine + 2 H(+)</text>
        <dbReference type="Rhea" id="RHEA:54736"/>
        <dbReference type="Rhea" id="RHEA-COMP:13787"/>
        <dbReference type="Rhea" id="RHEA-COMP:13974"/>
        <dbReference type="ChEBI" id="CHEBI:15378"/>
        <dbReference type="ChEBI" id="CHEBI:57856"/>
        <dbReference type="ChEBI" id="CHEBI:59789"/>
        <dbReference type="ChEBI" id="CHEBI:138059"/>
        <dbReference type="ChEBI" id="CHEBI:138318"/>
        <dbReference type="EC" id="2.1.1.244"/>
    </reaction>
</comment>
<evidence type="ECO:0000256" key="12">
    <source>
        <dbReference type="PIRSR" id="PIRSR016958-1"/>
    </source>
</evidence>
<gene>
    <name evidence="13" type="ORF">NADFUDRAFT_81089</name>
</gene>
<keyword evidence="4 12" id="KW-0949">S-adenosyl-L-methionine</keyword>
<proteinExistence type="inferred from homology"/>
<dbReference type="GO" id="GO:0002181">
    <property type="term" value="P:cytoplasmic translation"/>
    <property type="evidence" value="ECO:0007669"/>
    <property type="project" value="EnsemblFungi"/>
</dbReference>
<evidence type="ECO:0000256" key="5">
    <source>
        <dbReference type="ARBA" id="ARBA00039112"/>
    </source>
</evidence>
<evidence type="ECO:0000256" key="6">
    <source>
        <dbReference type="ARBA" id="ARBA00039449"/>
    </source>
</evidence>
<dbReference type="PANTHER" id="PTHR12753:SF0">
    <property type="entry name" value="ALPHA N-TERMINAL PROTEIN METHYLTRANSFERASE 1"/>
    <property type="match status" value="1"/>
</dbReference>
<dbReference type="SUPFAM" id="SSF53335">
    <property type="entry name" value="S-adenosyl-L-methionine-dependent methyltransferases"/>
    <property type="match status" value="1"/>
</dbReference>
<dbReference type="Pfam" id="PF05891">
    <property type="entry name" value="Methyltransf_PK"/>
    <property type="match status" value="1"/>
</dbReference>
<accession>A0A1E3PRD4</accession>
<evidence type="ECO:0000313" key="13">
    <source>
        <dbReference type="EMBL" id="ODQ67981.1"/>
    </source>
</evidence>
<evidence type="ECO:0000313" key="14">
    <source>
        <dbReference type="Proteomes" id="UP000095009"/>
    </source>
</evidence>
<evidence type="ECO:0000256" key="9">
    <source>
        <dbReference type="ARBA" id="ARBA00047885"/>
    </source>
</evidence>
<evidence type="ECO:0000256" key="7">
    <source>
        <dbReference type="ARBA" id="ARBA00043129"/>
    </source>
</evidence>
<feature type="binding site" evidence="12">
    <location>
        <position position="83"/>
    </location>
    <ligand>
        <name>S-adenosyl-L-methionine</name>
        <dbReference type="ChEBI" id="CHEBI:59789"/>
    </ligand>
</feature>
<dbReference type="AlphaFoldDB" id="A0A1E3PRD4"/>
<feature type="binding site" evidence="12">
    <location>
        <position position="78"/>
    </location>
    <ligand>
        <name>S-adenosyl-L-methionine</name>
        <dbReference type="ChEBI" id="CHEBI:59789"/>
    </ligand>
</feature>
<keyword evidence="3" id="KW-0808">Transferase</keyword>
<evidence type="ECO:0000256" key="11">
    <source>
        <dbReference type="ARBA" id="ARBA00082558"/>
    </source>
</evidence>
<comment type="catalytic activity">
    <reaction evidence="8">
        <text>N-terminal L-seryl-L-prolyl-L-lysyl-[protein] + 3 S-adenosyl-L-methionine = N-terminal N,N,N-trimethyl-L-seryl-L-prolyl-L-lysyl-[protein] + 3 S-adenosyl-L-homocysteine + 3 H(+)</text>
        <dbReference type="Rhea" id="RHEA:54724"/>
        <dbReference type="Rhea" id="RHEA-COMP:13789"/>
        <dbReference type="Rhea" id="RHEA-COMP:13973"/>
        <dbReference type="ChEBI" id="CHEBI:15378"/>
        <dbReference type="ChEBI" id="CHEBI:57856"/>
        <dbReference type="ChEBI" id="CHEBI:59789"/>
        <dbReference type="ChEBI" id="CHEBI:138061"/>
        <dbReference type="ChEBI" id="CHEBI:138317"/>
        <dbReference type="EC" id="2.1.1.244"/>
    </reaction>
</comment>
<dbReference type="Gene3D" id="3.40.50.150">
    <property type="entry name" value="Vaccinia Virus protein VP39"/>
    <property type="match status" value="1"/>
</dbReference>
<evidence type="ECO:0000256" key="4">
    <source>
        <dbReference type="ARBA" id="ARBA00022691"/>
    </source>
</evidence>
<dbReference type="FunFam" id="3.40.50.150:FF:000025">
    <property type="entry name" value="N-terminal Xaa-Pro-Lys N-methyltransferase 1"/>
    <property type="match status" value="1"/>
</dbReference>
<feature type="binding site" evidence="12">
    <location>
        <position position="146"/>
    </location>
    <ligand>
        <name>S-adenosyl-L-methionine</name>
        <dbReference type="ChEBI" id="CHEBI:59789"/>
    </ligand>
</feature>
<dbReference type="InterPro" id="IPR008576">
    <property type="entry name" value="MeTrfase_NTM1"/>
</dbReference>
<dbReference type="PANTHER" id="PTHR12753">
    <property type="entry name" value="AD-003 - RELATED"/>
    <property type="match status" value="1"/>
</dbReference>
<dbReference type="GO" id="GO:0071885">
    <property type="term" value="F:N-terminal protein N-methyltransferase activity"/>
    <property type="evidence" value="ECO:0007669"/>
    <property type="project" value="UniProtKB-EC"/>
</dbReference>
<sequence length="238" mass="26720">MSGFSNTNDDSRPDSQINYDDAIQYWSTVPATVDGVLGGYGNTAVPKSDVIGSLSFLRKLDSRMKLAEGYVKYGVDIGAGIGRVTRDMLSRVCDKVDLVEPVIPFVEQMHKDLQPLKDAGKVVDIYPIGMQDFVPEEGKYWVIWCQWCVGHLNDENLIKFFQRCIAGLQPGGTIIVKENNTYNDDDFDPTDSSVTRSDEKFRTLFKQAGLELILTDLQRGLPKELYPVRIYALKPVQV</sequence>
<evidence type="ECO:0000256" key="8">
    <source>
        <dbReference type="ARBA" id="ARBA00047306"/>
    </source>
</evidence>
<organism evidence="13 14">
    <name type="scientific">Nadsonia fulvescens var. elongata DSM 6958</name>
    <dbReference type="NCBI Taxonomy" id="857566"/>
    <lineage>
        <taxon>Eukaryota</taxon>
        <taxon>Fungi</taxon>
        <taxon>Dikarya</taxon>
        <taxon>Ascomycota</taxon>
        <taxon>Saccharomycotina</taxon>
        <taxon>Dipodascomycetes</taxon>
        <taxon>Dipodascales</taxon>
        <taxon>Dipodascales incertae sedis</taxon>
        <taxon>Nadsonia</taxon>
    </lineage>
</organism>
<name>A0A1E3PRD4_9ASCO</name>
<evidence type="ECO:0000256" key="10">
    <source>
        <dbReference type="ARBA" id="ARBA00048167"/>
    </source>
</evidence>
<evidence type="ECO:0000256" key="3">
    <source>
        <dbReference type="ARBA" id="ARBA00022679"/>
    </source>
</evidence>
<dbReference type="PIRSF" id="PIRSF016958">
    <property type="entry name" value="DUF858_MeTrfase_lik"/>
    <property type="match status" value="1"/>
</dbReference>
<dbReference type="STRING" id="857566.A0A1E3PRD4"/>
<dbReference type="EC" id="2.1.1.244" evidence="5"/>
<comment type="similarity">
    <text evidence="1">Belongs to the methyltransferase superfamily. NTM1 family.</text>
</comment>
<feature type="binding site" evidence="12">
    <location>
        <begin position="130"/>
        <end position="131"/>
    </location>
    <ligand>
        <name>S-adenosyl-L-methionine</name>
        <dbReference type="ChEBI" id="CHEBI:59789"/>
    </ligand>
</feature>
<evidence type="ECO:0000256" key="2">
    <source>
        <dbReference type="ARBA" id="ARBA00022603"/>
    </source>
</evidence>
<dbReference type="CDD" id="cd02440">
    <property type="entry name" value="AdoMet_MTases"/>
    <property type="match status" value="1"/>
</dbReference>
<keyword evidence="14" id="KW-1185">Reference proteome</keyword>
<dbReference type="OrthoDB" id="1298661at2759"/>
<reference evidence="13 14" key="1">
    <citation type="journal article" date="2016" name="Proc. Natl. Acad. Sci. U.S.A.">
        <title>Comparative genomics of biotechnologically important yeasts.</title>
        <authorList>
            <person name="Riley R."/>
            <person name="Haridas S."/>
            <person name="Wolfe K.H."/>
            <person name="Lopes M.R."/>
            <person name="Hittinger C.T."/>
            <person name="Goeker M."/>
            <person name="Salamov A.A."/>
            <person name="Wisecaver J.H."/>
            <person name="Long T.M."/>
            <person name="Calvey C.H."/>
            <person name="Aerts A.L."/>
            <person name="Barry K.W."/>
            <person name="Choi C."/>
            <person name="Clum A."/>
            <person name="Coughlan A.Y."/>
            <person name="Deshpande S."/>
            <person name="Douglass A.P."/>
            <person name="Hanson S.J."/>
            <person name="Klenk H.-P."/>
            <person name="LaButti K.M."/>
            <person name="Lapidus A."/>
            <person name="Lindquist E.A."/>
            <person name="Lipzen A.M."/>
            <person name="Meier-Kolthoff J.P."/>
            <person name="Ohm R.A."/>
            <person name="Otillar R.P."/>
            <person name="Pangilinan J.L."/>
            <person name="Peng Y."/>
            <person name="Rokas A."/>
            <person name="Rosa C.A."/>
            <person name="Scheuner C."/>
            <person name="Sibirny A.A."/>
            <person name="Slot J.C."/>
            <person name="Stielow J.B."/>
            <person name="Sun H."/>
            <person name="Kurtzman C.P."/>
            <person name="Blackwell M."/>
            <person name="Grigoriev I.V."/>
            <person name="Jeffries T.W."/>
        </authorList>
    </citation>
    <scope>NUCLEOTIDE SEQUENCE [LARGE SCALE GENOMIC DNA]</scope>
    <source>
        <strain evidence="13 14">DSM 6958</strain>
    </source>
</reference>
<dbReference type="InterPro" id="IPR029063">
    <property type="entry name" value="SAM-dependent_MTases_sf"/>
</dbReference>
<dbReference type="EMBL" id="KV454406">
    <property type="protein sequence ID" value="ODQ67981.1"/>
    <property type="molecule type" value="Genomic_DNA"/>
</dbReference>
<dbReference type="GO" id="GO:0032259">
    <property type="term" value="P:methylation"/>
    <property type="evidence" value="ECO:0007669"/>
    <property type="project" value="UniProtKB-KW"/>
</dbReference>
<protein>
    <recommendedName>
        <fullName evidence="6">Alpha N-terminal protein methyltransferase 1</fullName>
        <ecNumber evidence="5">2.1.1.244</ecNumber>
    </recommendedName>
    <alternativeName>
        <fullName evidence="11">Translation associated element 1</fullName>
    </alternativeName>
    <alternativeName>
        <fullName evidence="7">X-Pro-Lys N-terminal protein methyltransferase 1</fullName>
    </alternativeName>
</protein>
<comment type="catalytic activity">
    <reaction evidence="10">
        <text>N-terminal L-alanyl-L-prolyl-L-lysyl-[protein] + 3 S-adenosyl-L-methionine = N-terminal N,N,N-trimethyl-L-alanyl-L-prolyl-L-lysyl-[protein] + 3 S-adenosyl-L-homocysteine + 3 H(+)</text>
        <dbReference type="Rhea" id="RHEA:54712"/>
        <dbReference type="Rhea" id="RHEA-COMP:13785"/>
        <dbReference type="Rhea" id="RHEA-COMP:13971"/>
        <dbReference type="ChEBI" id="CHEBI:15378"/>
        <dbReference type="ChEBI" id="CHEBI:57856"/>
        <dbReference type="ChEBI" id="CHEBI:59789"/>
        <dbReference type="ChEBI" id="CHEBI:138057"/>
        <dbReference type="ChEBI" id="CHEBI:138315"/>
        <dbReference type="EC" id="2.1.1.244"/>
    </reaction>
</comment>
<dbReference type="Proteomes" id="UP000095009">
    <property type="component" value="Unassembled WGS sequence"/>
</dbReference>